<accession>A0A8J4CGZ7</accession>
<feature type="non-terminal residue" evidence="3">
    <location>
        <position position="1"/>
    </location>
</feature>
<comment type="caution">
    <text evidence="3">The sequence shown here is derived from an EMBL/GenBank/DDBJ whole genome shotgun (WGS) entry which is preliminary data.</text>
</comment>
<dbReference type="AlphaFoldDB" id="A0A8J4CGZ7"/>
<dbReference type="EMBL" id="BNCP01000013">
    <property type="protein sequence ID" value="GIL78484.1"/>
    <property type="molecule type" value="Genomic_DNA"/>
</dbReference>
<evidence type="ECO:0000256" key="1">
    <source>
        <dbReference type="SAM" id="MobiDB-lite"/>
    </source>
</evidence>
<feature type="domain" description="Retrotransposon gag" evidence="2">
    <location>
        <begin position="19"/>
        <end position="86"/>
    </location>
</feature>
<organism evidence="3 4">
    <name type="scientific">Volvox reticuliferus</name>
    <dbReference type="NCBI Taxonomy" id="1737510"/>
    <lineage>
        <taxon>Eukaryota</taxon>
        <taxon>Viridiplantae</taxon>
        <taxon>Chlorophyta</taxon>
        <taxon>core chlorophytes</taxon>
        <taxon>Chlorophyceae</taxon>
        <taxon>CS clade</taxon>
        <taxon>Chlamydomonadales</taxon>
        <taxon>Volvocaceae</taxon>
        <taxon>Volvox</taxon>
    </lineage>
</organism>
<protein>
    <recommendedName>
        <fullName evidence="2">Retrotransposon gag domain-containing protein</fullName>
    </recommendedName>
</protein>
<keyword evidence="4" id="KW-1185">Reference proteome</keyword>
<proteinExistence type="predicted"/>
<dbReference type="Pfam" id="PF03732">
    <property type="entry name" value="Retrotrans_gag"/>
    <property type="match status" value="1"/>
</dbReference>
<evidence type="ECO:0000313" key="3">
    <source>
        <dbReference type="EMBL" id="GIL78484.1"/>
    </source>
</evidence>
<feature type="compositionally biased region" description="Polar residues" evidence="1">
    <location>
        <begin position="153"/>
        <end position="162"/>
    </location>
</feature>
<dbReference type="Proteomes" id="UP000747110">
    <property type="component" value="Unassembled WGS sequence"/>
</dbReference>
<gene>
    <name evidence="3" type="ORF">Vretifemale_7830</name>
</gene>
<feature type="compositionally biased region" description="Basic and acidic residues" evidence="1">
    <location>
        <begin position="165"/>
        <end position="175"/>
    </location>
</feature>
<name>A0A8J4CGZ7_9CHLO</name>
<dbReference type="InterPro" id="IPR005162">
    <property type="entry name" value="Retrotrans_gag_dom"/>
</dbReference>
<reference evidence="3" key="1">
    <citation type="journal article" date="2021" name="Proc. Natl. Acad. Sci. U.S.A.">
        <title>Three genomes in the algal genus Volvox reveal the fate of a haploid sex-determining region after a transition to homothallism.</title>
        <authorList>
            <person name="Yamamoto K."/>
            <person name="Hamaji T."/>
            <person name="Kawai-Toyooka H."/>
            <person name="Matsuzaki R."/>
            <person name="Takahashi F."/>
            <person name="Nishimura Y."/>
            <person name="Kawachi M."/>
            <person name="Noguchi H."/>
            <person name="Minakuchi Y."/>
            <person name="Umen J.G."/>
            <person name="Toyoda A."/>
            <person name="Nozaki H."/>
        </authorList>
    </citation>
    <scope>NUCLEOTIDE SEQUENCE</scope>
    <source>
        <strain evidence="3">NIES-3786</strain>
    </source>
</reference>
<feature type="compositionally biased region" description="Basic residues" evidence="1">
    <location>
        <begin position="142"/>
        <end position="152"/>
    </location>
</feature>
<sequence>AADVLEMHKSGKKPLTRETLRAAFLLQYGDTQRNTAMAARDRLHSHEYDMKTAETVAEYTQRFHDVLRDAKDMDKADQISWFIKGLVPALRGRCATDDEGKDWQDLDKCILYAVGQEVRWKAGKDKTTMVELKAATVTPAKSKPHFNKRPHPRSQQGWQSVSKKPRTEHPSDKSPHGGPRCRNCRGFKKPGQSWADHAVDCAKAIKADAERKMALATKLESQMQE</sequence>
<evidence type="ECO:0000313" key="4">
    <source>
        <dbReference type="Proteomes" id="UP000747110"/>
    </source>
</evidence>
<feature type="region of interest" description="Disordered" evidence="1">
    <location>
        <begin position="135"/>
        <end position="193"/>
    </location>
</feature>
<evidence type="ECO:0000259" key="2">
    <source>
        <dbReference type="Pfam" id="PF03732"/>
    </source>
</evidence>